<accession>A0A673A439</accession>
<name>A0A673A439_9TELE</name>
<dbReference type="AlphaFoldDB" id="A0A673A439"/>
<evidence type="ECO:0000256" key="4">
    <source>
        <dbReference type="PROSITE-ProRule" id="PRU00175"/>
    </source>
</evidence>
<dbReference type="SMART" id="SM00184">
    <property type="entry name" value="RING"/>
    <property type="match status" value="1"/>
</dbReference>
<feature type="domain" description="B30.2/SPRY" evidence="7">
    <location>
        <begin position="263"/>
        <end position="457"/>
    </location>
</feature>
<evidence type="ECO:0000259" key="6">
    <source>
        <dbReference type="PROSITE" id="PS50089"/>
    </source>
</evidence>
<dbReference type="InterPro" id="IPR003877">
    <property type="entry name" value="SPRY_dom"/>
</dbReference>
<dbReference type="SMART" id="SM00449">
    <property type="entry name" value="SPRY"/>
    <property type="match status" value="1"/>
</dbReference>
<organism evidence="8 9">
    <name type="scientific">Sphaeramia orbicularis</name>
    <name type="common">orbiculate cardinalfish</name>
    <dbReference type="NCBI Taxonomy" id="375764"/>
    <lineage>
        <taxon>Eukaryota</taxon>
        <taxon>Metazoa</taxon>
        <taxon>Chordata</taxon>
        <taxon>Craniata</taxon>
        <taxon>Vertebrata</taxon>
        <taxon>Euteleostomi</taxon>
        <taxon>Actinopterygii</taxon>
        <taxon>Neopterygii</taxon>
        <taxon>Teleostei</taxon>
        <taxon>Neoteleostei</taxon>
        <taxon>Acanthomorphata</taxon>
        <taxon>Gobiaria</taxon>
        <taxon>Kurtiformes</taxon>
        <taxon>Apogonoidei</taxon>
        <taxon>Apogonidae</taxon>
        <taxon>Apogoninae</taxon>
        <taxon>Sphaeramia</taxon>
    </lineage>
</organism>
<dbReference type="PROSITE" id="PS50089">
    <property type="entry name" value="ZF_RING_2"/>
    <property type="match status" value="1"/>
</dbReference>
<dbReference type="Pfam" id="PF13445">
    <property type="entry name" value="zf-RING_UBOX"/>
    <property type="match status" value="1"/>
</dbReference>
<dbReference type="Gene3D" id="2.60.120.920">
    <property type="match status" value="1"/>
</dbReference>
<dbReference type="InterPro" id="IPR050143">
    <property type="entry name" value="TRIM/RBCC"/>
</dbReference>
<proteinExistence type="predicted"/>
<keyword evidence="3" id="KW-0862">Zinc</keyword>
<dbReference type="PRINTS" id="PR01407">
    <property type="entry name" value="BUTYPHLNCDUF"/>
</dbReference>
<dbReference type="FunFam" id="2.60.120.920:FF:000004">
    <property type="entry name" value="Butyrophilin subfamily 1 member A1"/>
    <property type="match status" value="1"/>
</dbReference>
<dbReference type="SUPFAM" id="SSF57850">
    <property type="entry name" value="RING/U-box"/>
    <property type="match status" value="1"/>
</dbReference>
<dbReference type="InterPro" id="IPR001841">
    <property type="entry name" value="Znf_RING"/>
</dbReference>
<dbReference type="Gene3D" id="3.30.40.10">
    <property type="entry name" value="Zinc/RING finger domain, C3HC4 (zinc finger)"/>
    <property type="match status" value="1"/>
</dbReference>
<dbReference type="InterPro" id="IPR006574">
    <property type="entry name" value="PRY"/>
</dbReference>
<keyword evidence="2 4" id="KW-0863">Zinc-finger</keyword>
<dbReference type="PROSITE" id="PS00518">
    <property type="entry name" value="ZF_RING_1"/>
    <property type="match status" value="1"/>
</dbReference>
<evidence type="ECO:0000313" key="9">
    <source>
        <dbReference type="Proteomes" id="UP000472271"/>
    </source>
</evidence>
<evidence type="ECO:0000259" key="7">
    <source>
        <dbReference type="PROSITE" id="PS50188"/>
    </source>
</evidence>
<dbReference type="CDD" id="cd13733">
    <property type="entry name" value="SPRY_PRY_C-I_1"/>
    <property type="match status" value="1"/>
</dbReference>
<dbReference type="Pfam" id="PF00622">
    <property type="entry name" value="SPRY"/>
    <property type="match status" value="1"/>
</dbReference>
<protein>
    <submittedName>
        <fullName evidence="8">Nuclear factor 7, ovary-like</fullName>
    </submittedName>
</protein>
<dbReference type="InterPro" id="IPR013083">
    <property type="entry name" value="Znf_RING/FYVE/PHD"/>
</dbReference>
<dbReference type="InterPro" id="IPR003879">
    <property type="entry name" value="Butyrophylin_SPRY"/>
</dbReference>
<dbReference type="OrthoDB" id="6270329at2759"/>
<dbReference type="Proteomes" id="UP000472271">
    <property type="component" value="Chromosome 12"/>
</dbReference>
<evidence type="ECO:0000256" key="3">
    <source>
        <dbReference type="ARBA" id="ARBA00022833"/>
    </source>
</evidence>
<dbReference type="GO" id="GO:0008270">
    <property type="term" value="F:zinc ion binding"/>
    <property type="evidence" value="ECO:0007669"/>
    <property type="project" value="UniProtKB-KW"/>
</dbReference>
<feature type="coiled-coil region" evidence="5">
    <location>
        <begin position="162"/>
        <end position="211"/>
    </location>
</feature>
<sequence>MCLWNRRTNLKPTSSDLFPFSAESQTNSDMAAAGHVRSEDLFLCSICENVFTDPVTTSCGHNFCKSCISEHWRVNVPYQCPMCKEDFDTKPQLKINTLFSEMVAQFRPKEQKAELRKTEGEIEQMILERQMKILEIQWSVEVSKNAADREAAEGVKVYTALMETVQRSLNQLIEEIQEKQRTTKEKAEDFIKELEQEICELEKRSTEVEQLSGSADHLHFVQRVTCGKAAPSMKTWTKVSICPPSYEGTVVRALSQLEDKLTEDMKKVFEAELKRVQQYEVDLILDPDTAYPRLILSDDGKQVHDGDEKKDLPDKPQRFTFWPCILAKQSFSSGRFYFKVQVKGKTDWYLGVARESIDRKLIIMSPQDGYWTIWLRNGNKYFACADPSVRLSVKSGLQKVGVFVDYEEGLVSFYDIGSSVLIYSFIGCCFNDKLLPFFCPYFNDGGKNSAPLIITPVDTE</sequence>
<gene>
    <name evidence="8" type="primary">LOC115430368</name>
</gene>
<dbReference type="InterPro" id="IPR027370">
    <property type="entry name" value="Znf-RING_euk"/>
</dbReference>
<keyword evidence="5" id="KW-0175">Coiled coil</keyword>
<dbReference type="Pfam" id="PF25600">
    <property type="entry name" value="TRIM_CC"/>
    <property type="match status" value="1"/>
</dbReference>
<evidence type="ECO:0000256" key="5">
    <source>
        <dbReference type="SAM" id="Coils"/>
    </source>
</evidence>
<dbReference type="InParanoid" id="A0A673A439"/>
<evidence type="ECO:0000256" key="2">
    <source>
        <dbReference type="ARBA" id="ARBA00022771"/>
    </source>
</evidence>
<keyword evidence="1" id="KW-0479">Metal-binding</keyword>
<evidence type="ECO:0000256" key="1">
    <source>
        <dbReference type="ARBA" id="ARBA00022723"/>
    </source>
</evidence>
<dbReference type="Pfam" id="PF13765">
    <property type="entry name" value="PRY"/>
    <property type="match status" value="1"/>
</dbReference>
<dbReference type="Ensembl" id="ENSSORT00005024063.1">
    <property type="protein sequence ID" value="ENSSORP00005023388.1"/>
    <property type="gene ID" value="ENSSORG00005011316.1"/>
</dbReference>
<dbReference type="SUPFAM" id="SSF49899">
    <property type="entry name" value="Concanavalin A-like lectins/glucanases"/>
    <property type="match status" value="1"/>
</dbReference>
<reference evidence="8" key="2">
    <citation type="submission" date="2025-08" db="UniProtKB">
        <authorList>
            <consortium name="Ensembl"/>
        </authorList>
    </citation>
    <scope>IDENTIFICATION</scope>
</reference>
<dbReference type="InterPro" id="IPR001870">
    <property type="entry name" value="B30.2/SPRY"/>
</dbReference>
<feature type="domain" description="RING-type" evidence="6">
    <location>
        <begin position="44"/>
        <end position="84"/>
    </location>
</feature>
<dbReference type="InterPro" id="IPR043136">
    <property type="entry name" value="B30.2/SPRY_sf"/>
</dbReference>
<dbReference type="InterPro" id="IPR058030">
    <property type="entry name" value="TRIM8/14/16/25/29/45/65_CC"/>
</dbReference>
<dbReference type="PROSITE" id="PS50188">
    <property type="entry name" value="B302_SPRY"/>
    <property type="match status" value="1"/>
</dbReference>
<reference evidence="8" key="1">
    <citation type="submission" date="2019-06" db="EMBL/GenBank/DDBJ databases">
        <authorList>
            <consortium name="Wellcome Sanger Institute Data Sharing"/>
        </authorList>
    </citation>
    <scope>NUCLEOTIDE SEQUENCE [LARGE SCALE GENOMIC DNA]</scope>
</reference>
<reference evidence="8" key="3">
    <citation type="submission" date="2025-09" db="UniProtKB">
        <authorList>
            <consortium name="Ensembl"/>
        </authorList>
    </citation>
    <scope>IDENTIFICATION</scope>
</reference>
<dbReference type="InterPro" id="IPR017907">
    <property type="entry name" value="Znf_RING_CS"/>
</dbReference>
<dbReference type="InterPro" id="IPR013320">
    <property type="entry name" value="ConA-like_dom_sf"/>
</dbReference>
<evidence type="ECO:0000313" key="8">
    <source>
        <dbReference type="Ensembl" id="ENSSORP00005023388.1"/>
    </source>
</evidence>
<keyword evidence="9" id="KW-1185">Reference proteome</keyword>
<dbReference type="PANTHER" id="PTHR24103">
    <property type="entry name" value="E3 UBIQUITIN-PROTEIN LIGASE TRIM"/>
    <property type="match status" value="1"/>
</dbReference>
<dbReference type="SMART" id="SM00589">
    <property type="entry name" value="PRY"/>
    <property type="match status" value="1"/>
</dbReference>